<reference evidence="2" key="1">
    <citation type="submission" date="2018-11" db="EMBL/GenBank/DDBJ databases">
        <title>Complete genome sequence of Paenibacillus sp. ML311-T8.</title>
        <authorList>
            <person name="Nam Y.-D."/>
            <person name="Kang J."/>
            <person name="Chung W.-H."/>
            <person name="Park Y.S."/>
        </authorList>
    </citation>
    <scope>NUCLEOTIDE SEQUENCE [LARGE SCALE GENOMIC DNA]</scope>
    <source>
        <strain evidence="2">ML311-T8</strain>
    </source>
</reference>
<dbReference type="AlphaFoldDB" id="A0A6B8RIH3"/>
<gene>
    <name evidence="1" type="ORF">EHS13_11915</name>
</gene>
<dbReference type="Proteomes" id="UP000426246">
    <property type="component" value="Chromosome"/>
</dbReference>
<dbReference type="KEGG" id="ppsc:EHS13_11915"/>
<dbReference type="RefSeq" id="WP_155700571.1">
    <property type="nucleotide sequence ID" value="NZ_CP034235.1"/>
</dbReference>
<proteinExistence type="predicted"/>
<evidence type="ECO:0000313" key="1">
    <source>
        <dbReference type="EMBL" id="QGQ95534.1"/>
    </source>
</evidence>
<dbReference type="EMBL" id="CP034235">
    <property type="protein sequence ID" value="QGQ95534.1"/>
    <property type="molecule type" value="Genomic_DNA"/>
</dbReference>
<name>A0A6B8RIH3_9BACL</name>
<accession>A0A6B8RIH3</accession>
<keyword evidence="2" id="KW-1185">Reference proteome</keyword>
<dbReference type="OrthoDB" id="2675985at2"/>
<protein>
    <submittedName>
        <fullName evidence="1">Uncharacterized protein</fullName>
    </submittedName>
</protein>
<sequence length="849" mass="94027">MRLRISERMQRVSIISLIAILVASLALTPFSALKIANAAAIETVVPLKTIPLSAKSYIKLKQAFILSAEHSNTVSFTLTIHNGDTKDIQFLDYWVRLFTKAGAIYYPQLVTEQLNKKRIVAGTDEDFTFYVSVGAKVKLQDLIFKALKWDFKEPSFTKIVGEISLPANYTLAVKWNAQQKLEGNDTVFSAKMIKTSQQKKEDTLLATLLYSIENIGLKSAALPNYEYSILTADGIEYSLEVSGLSPGEQLLPKIVKELELSGILPAKVKLSQSKLLIKTTETASKLILPIALFELAATNSEDPTLVVVDKGTILIDKQTVTASVYEVTQTLNDEATQPLIEEGYLTELLFNFENTGSKKVTIPNYQFLLRTEDGLSYPLSTSDLTNLVINPKQKKQIKLSVTIPLDVNMGQMKLEIYEPLVSGAEAAKNKRIGTYSLPQNTASINITANMGQPVSYTNDSGVYALSLNSLQRLPWQDQDQMMAEISLQNSSSSSLPIPEITGYYLLDDLVKVEARIVQPEQGIAISGNSAKSLIVLGNLPYSQQFESLQLILQVAGVDHSKITIAEFSGTSEYMKLNVVEAEEAYEITDSGRKAKLNLHKVSTYTNASSDLVYAELQMQNTEKRFSHLARLNGYYKTADDRYYPAAISNVEQSVSPDGSDLISFWSKVPKGLKQEDLQLVIGEATTGNKTSSDGEVPNGYINPVAFQLTAGNNPAKISFTNLEISQYHAFISKIKTTIGLIPNSVGLSFNYALTKNDIPYEAVPEGHKLVIEFEAENEKYTEELELESGAGSKVLQLGSSNTYQINITDPDLFTKITTFNNYTLRIYDKFQDHSQLLADRSFKFFTDSD</sequence>
<evidence type="ECO:0000313" key="2">
    <source>
        <dbReference type="Proteomes" id="UP000426246"/>
    </source>
</evidence>
<organism evidence="1 2">
    <name type="scientific">Paenibacillus psychroresistens</name>
    <dbReference type="NCBI Taxonomy" id="1778678"/>
    <lineage>
        <taxon>Bacteria</taxon>
        <taxon>Bacillati</taxon>
        <taxon>Bacillota</taxon>
        <taxon>Bacilli</taxon>
        <taxon>Bacillales</taxon>
        <taxon>Paenibacillaceae</taxon>
        <taxon>Paenibacillus</taxon>
    </lineage>
</organism>